<evidence type="ECO:0000256" key="1">
    <source>
        <dbReference type="SAM" id="MobiDB-lite"/>
    </source>
</evidence>
<evidence type="ECO:0000313" key="2">
    <source>
        <dbReference type="EMBL" id="CAI6342533.1"/>
    </source>
</evidence>
<organism evidence="2 3">
    <name type="scientific">Periconia digitata</name>
    <dbReference type="NCBI Taxonomy" id="1303443"/>
    <lineage>
        <taxon>Eukaryota</taxon>
        <taxon>Fungi</taxon>
        <taxon>Dikarya</taxon>
        <taxon>Ascomycota</taxon>
        <taxon>Pezizomycotina</taxon>
        <taxon>Dothideomycetes</taxon>
        <taxon>Pleosporomycetidae</taxon>
        <taxon>Pleosporales</taxon>
        <taxon>Massarineae</taxon>
        <taxon>Periconiaceae</taxon>
        <taxon>Periconia</taxon>
    </lineage>
</organism>
<dbReference type="AlphaFoldDB" id="A0A9W4UT15"/>
<evidence type="ECO:0000313" key="3">
    <source>
        <dbReference type="Proteomes" id="UP001152607"/>
    </source>
</evidence>
<comment type="caution">
    <text evidence="2">The sequence shown here is derived from an EMBL/GenBank/DDBJ whole genome shotgun (WGS) entry which is preliminary data.</text>
</comment>
<keyword evidence="3" id="KW-1185">Reference proteome</keyword>
<accession>A0A9W4UT15</accession>
<dbReference type="EMBL" id="CAOQHR010000013">
    <property type="protein sequence ID" value="CAI6342533.1"/>
    <property type="molecule type" value="Genomic_DNA"/>
</dbReference>
<reference evidence="2" key="1">
    <citation type="submission" date="2023-01" db="EMBL/GenBank/DDBJ databases">
        <authorList>
            <person name="Van Ghelder C."/>
            <person name="Rancurel C."/>
        </authorList>
    </citation>
    <scope>NUCLEOTIDE SEQUENCE</scope>
    <source>
        <strain evidence="2">CNCM I-4278</strain>
    </source>
</reference>
<dbReference type="Proteomes" id="UP001152607">
    <property type="component" value="Unassembled WGS sequence"/>
</dbReference>
<sequence>MTHNHSYHQGSEEAESQKGKKGTHSPCFPFPEKALSRIPKKQGPNIGVVSSSDFACSLYIKQLLRRSYSGKSTTANVSRHSHLASINRIHRIDPSDSHASPDGGILRPWKKLQKRKIIEEHQSACMKSGISDPCHPPAPLVRTEPSVPENPSPQCQHPCPYRKITIDITKSRKPALHRPCYSESSQPAAEPTQDGFHACTQSSMGGI</sequence>
<gene>
    <name evidence="2" type="ORF">PDIGIT_LOCUS15742</name>
</gene>
<feature type="region of interest" description="Disordered" evidence="1">
    <location>
        <begin position="175"/>
        <end position="207"/>
    </location>
</feature>
<proteinExistence type="predicted"/>
<feature type="region of interest" description="Disordered" evidence="1">
    <location>
        <begin position="1"/>
        <end position="31"/>
    </location>
</feature>
<name>A0A9W4UT15_9PLEO</name>
<protein>
    <submittedName>
        <fullName evidence="2">Uncharacterized protein</fullName>
    </submittedName>
</protein>